<dbReference type="InterPro" id="IPR038330">
    <property type="entry name" value="TspO/MBR-related_sf"/>
</dbReference>
<keyword evidence="4 6" id="KW-1133">Transmembrane helix</keyword>
<evidence type="ECO:0000256" key="2">
    <source>
        <dbReference type="ARBA" id="ARBA00007524"/>
    </source>
</evidence>
<keyword evidence="8" id="KW-1185">Reference proteome</keyword>
<dbReference type="InterPro" id="IPR004307">
    <property type="entry name" value="TspO_MBR"/>
</dbReference>
<dbReference type="Gene3D" id="1.20.1260.100">
    <property type="entry name" value="TspO/MBR protein"/>
    <property type="match status" value="1"/>
</dbReference>
<accession>A0ABW2YE44</accession>
<protein>
    <submittedName>
        <fullName evidence="7">TspO/MBR family protein</fullName>
    </submittedName>
</protein>
<evidence type="ECO:0000313" key="8">
    <source>
        <dbReference type="Proteomes" id="UP001597110"/>
    </source>
</evidence>
<keyword evidence="5 6" id="KW-0472">Membrane</keyword>
<dbReference type="PANTHER" id="PTHR10057">
    <property type="entry name" value="PERIPHERAL-TYPE BENZODIAZEPINE RECEPTOR"/>
    <property type="match status" value="1"/>
</dbReference>
<evidence type="ECO:0000256" key="6">
    <source>
        <dbReference type="SAM" id="Phobius"/>
    </source>
</evidence>
<dbReference type="Pfam" id="PF03073">
    <property type="entry name" value="TspO_MBR"/>
    <property type="match status" value="1"/>
</dbReference>
<dbReference type="PANTHER" id="PTHR10057:SF0">
    <property type="entry name" value="TRANSLOCATOR PROTEIN"/>
    <property type="match status" value="1"/>
</dbReference>
<sequence>MSDSRPEPVTEDFARSPMWSGALLVAWILLIAGLGALFGVLFPPGDWFAALAKPTFQPPDWLFGPVWTVLYVAMAVAAWLLQRTPGVDMALRRRAFVLFFVQFVLNLAWTPLFFGLRSPGLAFVDICALWIVLLWTLLTFGRLRPLAGYLLLPYLLWVSFALVLNGTIWLMNA</sequence>
<dbReference type="RefSeq" id="WP_386822334.1">
    <property type="nucleotide sequence ID" value="NZ_JBHTIF010000001.1"/>
</dbReference>
<name>A0ABW2YE44_9GAMM</name>
<comment type="similarity">
    <text evidence="2">Belongs to the TspO/BZRP family.</text>
</comment>
<evidence type="ECO:0000256" key="1">
    <source>
        <dbReference type="ARBA" id="ARBA00004141"/>
    </source>
</evidence>
<dbReference type="PIRSF" id="PIRSF005859">
    <property type="entry name" value="PBR"/>
    <property type="match status" value="1"/>
</dbReference>
<feature type="transmembrane region" description="Helical" evidence="6">
    <location>
        <begin position="62"/>
        <end position="82"/>
    </location>
</feature>
<dbReference type="CDD" id="cd15904">
    <property type="entry name" value="TSPO_MBR"/>
    <property type="match status" value="1"/>
</dbReference>
<evidence type="ECO:0000256" key="5">
    <source>
        <dbReference type="ARBA" id="ARBA00023136"/>
    </source>
</evidence>
<feature type="transmembrane region" description="Helical" evidence="6">
    <location>
        <begin position="21"/>
        <end position="42"/>
    </location>
</feature>
<comment type="caution">
    <text evidence="7">The sequence shown here is derived from an EMBL/GenBank/DDBJ whole genome shotgun (WGS) entry which is preliminary data.</text>
</comment>
<keyword evidence="3 6" id="KW-0812">Transmembrane</keyword>
<dbReference type="Proteomes" id="UP001597110">
    <property type="component" value="Unassembled WGS sequence"/>
</dbReference>
<comment type="subcellular location">
    <subcellularLocation>
        <location evidence="1">Membrane</location>
        <topology evidence="1">Multi-pass membrane protein</topology>
    </subcellularLocation>
</comment>
<feature type="transmembrane region" description="Helical" evidence="6">
    <location>
        <begin position="120"/>
        <end position="138"/>
    </location>
</feature>
<evidence type="ECO:0000256" key="4">
    <source>
        <dbReference type="ARBA" id="ARBA00022989"/>
    </source>
</evidence>
<feature type="transmembrane region" description="Helical" evidence="6">
    <location>
        <begin position="150"/>
        <end position="171"/>
    </location>
</feature>
<evidence type="ECO:0000313" key="7">
    <source>
        <dbReference type="EMBL" id="MFD0724684.1"/>
    </source>
</evidence>
<organism evidence="7 8">
    <name type="scientific">Lysobacter brunescens</name>
    <dbReference type="NCBI Taxonomy" id="262323"/>
    <lineage>
        <taxon>Bacteria</taxon>
        <taxon>Pseudomonadati</taxon>
        <taxon>Pseudomonadota</taxon>
        <taxon>Gammaproteobacteria</taxon>
        <taxon>Lysobacterales</taxon>
        <taxon>Lysobacteraceae</taxon>
        <taxon>Lysobacter</taxon>
    </lineage>
</organism>
<gene>
    <name evidence="7" type="ORF">ACFQ0E_03630</name>
</gene>
<feature type="transmembrane region" description="Helical" evidence="6">
    <location>
        <begin position="94"/>
        <end position="114"/>
    </location>
</feature>
<evidence type="ECO:0000256" key="3">
    <source>
        <dbReference type="ARBA" id="ARBA00022692"/>
    </source>
</evidence>
<proteinExistence type="inferred from homology"/>
<dbReference type="EMBL" id="JBHTIF010000001">
    <property type="protein sequence ID" value="MFD0724684.1"/>
    <property type="molecule type" value="Genomic_DNA"/>
</dbReference>
<reference evidence="8" key="1">
    <citation type="journal article" date="2019" name="Int. J. Syst. Evol. Microbiol.">
        <title>The Global Catalogue of Microorganisms (GCM) 10K type strain sequencing project: providing services to taxonomists for standard genome sequencing and annotation.</title>
        <authorList>
            <consortium name="The Broad Institute Genomics Platform"/>
            <consortium name="The Broad Institute Genome Sequencing Center for Infectious Disease"/>
            <person name="Wu L."/>
            <person name="Ma J."/>
        </authorList>
    </citation>
    <scope>NUCLEOTIDE SEQUENCE [LARGE SCALE GENOMIC DNA]</scope>
    <source>
        <strain evidence="8">CCUG 55585</strain>
    </source>
</reference>